<dbReference type="EMBL" id="JACYXZ010000001">
    <property type="protein sequence ID" value="MBD8868539.1"/>
    <property type="molecule type" value="Genomic_DNA"/>
</dbReference>
<comment type="caution">
    <text evidence="1">The sequence shown here is derived from an EMBL/GenBank/DDBJ whole genome shotgun (WGS) entry which is preliminary data.</text>
</comment>
<evidence type="ECO:0000313" key="2">
    <source>
        <dbReference type="Proteomes" id="UP000616839"/>
    </source>
</evidence>
<protein>
    <recommendedName>
        <fullName evidence="3">DUF559 domain-containing protein</fullName>
    </recommendedName>
</protein>
<sequence length="307" mass="34811">MEDWKALAARQQGMLARRQLNRLGFDSDRVRNQLAAGRWSERTPTVVSVTTGPLSWEQRLWLAVLHAGPGALVGGLSAAAVHGLRHWERPTITVLVDDERAFDPVAGVDFFRTRRDRVALRQPALAMPVCRLEPAVLLFAGYERHRRTAHGVLAAVVQQRLTTPERLGEWLATMRPLRRAREFRATLLDLAGGAQSVAEIDVRRLCDRFGLVRPSRQVPRVDRSGRPRWTDCEWRLRTGRTLVLEVDGAFHLDVTHQSRDVRRARRLTTLDRVVLRCTSFELRHEPHEVAADLIALGVPRRVPLDAS</sequence>
<gene>
    <name evidence="1" type="ORF">IE331_02780</name>
</gene>
<dbReference type="Proteomes" id="UP000616839">
    <property type="component" value="Unassembled WGS sequence"/>
</dbReference>
<evidence type="ECO:0000313" key="1">
    <source>
        <dbReference type="EMBL" id="MBD8868539.1"/>
    </source>
</evidence>
<reference evidence="1" key="1">
    <citation type="submission" date="2020-09" db="EMBL/GenBank/DDBJ databases">
        <title>Nocardioides sp. strain MJB4 16S ribosomal RNA gene Genome sequencing and assembly.</title>
        <authorList>
            <person name="Kim I."/>
        </authorList>
    </citation>
    <scope>NUCLEOTIDE SEQUENCE</scope>
    <source>
        <strain evidence="1">MJB4</strain>
    </source>
</reference>
<evidence type="ECO:0008006" key="3">
    <source>
        <dbReference type="Google" id="ProtNLM"/>
    </source>
</evidence>
<organism evidence="1 2">
    <name type="scientific">Nocardioides donggukensis</name>
    <dbReference type="NCBI Taxonomy" id="2774019"/>
    <lineage>
        <taxon>Bacteria</taxon>
        <taxon>Bacillati</taxon>
        <taxon>Actinomycetota</taxon>
        <taxon>Actinomycetes</taxon>
        <taxon>Propionibacteriales</taxon>
        <taxon>Nocardioidaceae</taxon>
        <taxon>Nocardioides</taxon>
    </lineage>
</organism>
<proteinExistence type="predicted"/>
<dbReference type="AlphaFoldDB" id="A0A927K1P6"/>
<name>A0A927K1P6_9ACTN</name>
<keyword evidence="2" id="KW-1185">Reference proteome</keyword>
<accession>A0A927K1P6</accession>
<dbReference type="RefSeq" id="WP_192140260.1">
    <property type="nucleotide sequence ID" value="NZ_JACYXZ010000001.1"/>
</dbReference>